<dbReference type="Proteomes" id="UP000215256">
    <property type="component" value="Chromosome 1"/>
</dbReference>
<accession>A0A248ULN9</accession>
<protein>
    <submittedName>
        <fullName evidence="1">Uncharacterized protein</fullName>
    </submittedName>
</protein>
<sequence>MLIDTILPVAGIPQQFTCSRTSGQVTDTALGNPTTGGIDDVYKAGILLSRLLPEGEWFQQEARAILRVLPFGNALPAVIFANVMIGDLPKYGPKDAR</sequence>
<dbReference type="AlphaFoldDB" id="A0A248ULN9"/>
<evidence type="ECO:0000313" key="2">
    <source>
        <dbReference type="Proteomes" id="UP000215256"/>
    </source>
</evidence>
<reference evidence="1 2" key="1">
    <citation type="submission" date="2017-07" db="EMBL/GenBank/DDBJ databases">
        <title>Phylogenetic study on the rhizospheric bacterium Ochrobactrum sp. A44.</title>
        <authorList>
            <person name="Krzyzanowska D.M."/>
            <person name="Ossowicki A."/>
            <person name="Rajewska M."/>
            <person name="Maciag T."/>
            <person name="Kaczynski Z."/>
            <person name="Czerwicka M."/>
            <person name="Jafra S."/>
        </authorList>
    </citation>
    <scope>NUCLEOTIDE SEQUENCE [LARGE SCALE GENOMIC DNA]</scope>
    <source>
        <strain evidence="1 2">A44</strain>
    </source>
</reference>
<organism evidence="1 2">
    <name type="scientific">Ochrobactrum quorumnocens</name>
    <dbReference type="NCBI Taxonomy" id="271865"/>
    <lineage>
        <taxon>Bacteria</taxon>
        <taxon>Pseudomonadati</taxon>
        <taxon>Pseudomonadota</taxon>
        <taxon>Alphaproteobacteria</taxon>
        <taxon>Hyphomicrobiales</taxon>
        <taxon>Brucellaceae</taxon>
        <taxon>Brucella/Ochrobactrum group</taxon>
        <taxon>Ochrobactrum</taxon>
    </lineage>
</organism>
<proteinExistence type="predicted"/>
<dbReference type="KEGG" id="och:CES85_2007"/>
<gene>
    <name evidence="1" type="ORF">CES85_2007</name>
</gene>
<name>A0A248ULN9_9HYPH</name>
<dbReference type="EMBL" id="CP022604">
    <property type="protein sequence ID" value="ASV87179.1"/>
    <property type="molecule type" value="Genomic_DNA"/>
</dbReference>
<evidence type="ECO:0000313" key="1">
    <source>
        <dbReference type="EMBL" id="ASV87179.1"/>
    </source>
</evidence>